<dbReference type="SUPFAM" id="SSF56672">
    <property type="entry name" value="DNA/RNA polymerases"/>
    <property type="match status" value="1"/>
</dbReference>
<keyword evidence="9" id="KW-1185">Reference proteome</keyword>
<gene>
    <name evidence="8" type="primary">RDRP</name>
</gene>
<evidence type="ECO:0000313" key="9">
    <source>
        <dbReference type="Proteomes" id="UP000217429"/>
    </source>
</evidence>
<protein>
    <recommendedName>
        <fullName evidence="7">RNA-directed RNA polymerase</fullName>
        <ecNumber evidence="7">2.7.7.48</ecNumber>
    </recommendedName>
</protein>
<comment type="similarity">
    <text evidence="1">Belongs to the totiviridae RNA-directed RNA polymerase family.</text>
</comment>
<name>Q76L27_9VIRU</name>
<organism evidence="8 9">
    <name type="scientific">Helicobasidium mompa totivirus 1-17</name>
    <dbReference type="NCBI Taxonomy" id="196690"/>
    <lineage>
        <taxon>Viruses</taxon>
        <taxon>Riboviria</taxon>
        <taxon>Orthornavirae</taxon>
        <taxon>Duplornaviricota</taxon>
        <taxon>Chrymotiviricetes</taxon>
        <taxon>Ghabrivirales</taxon>
        <taxon>Alphatotivirineae</taxon>
        <taxon>Pseudototiviridae</taxon>
        <taxon>Victorivirus</taxon>
        <taxon>Victorivirus roku</taxon>
    </lineage>
</organism>
<evidence type="ECO:0000256" key="3">
    <source>
        <dbReference type="ARBA" id="ARBA00022679"/>
    </source>
</evidence>
<evidence type="ECO:0000256" key="5">
    <source>
        <dbReference type="ARBA" id="ARBA00022741"/>
    </source>
</evidence>
<dbReference type="GO" id="GO:0006351">
    <property type="term" value="P:DNA-templated transcription"/>
    <property type="evidence" value="ECO:0007669"/>
    <property type="project" value="InterPro"/>
</dbReference>
<dbReference type="Pfam" id="PF02123">
    <property type="entry name" value="RdRP_4"/>
    <property type="match status" value="1"/>
</dbReference>
<accession>Q76L27</accession>
<dbReference type="InterPro" id="IPR043502">
    <property type="entry name" value="DNA/RNA_pol_sf"/>
</dbReference>
<comment type="catalytic activity">
    <reaction evidence="6 7">
        <text>RNA(n) + a ribonucleoside 5'-triphosphate = RNA(n+1) + diphosphate</text>
        <dbReference type="Rhea" id="RHEA:21248"/>
        <dbReference type="Rhea" id="RHEA-COMP:14527"/>
        <dbReference type="Rhea" id="RHEA-COMP:17342"/>
        <dbReference type="ChEBI" id="CHEBI:33019"/>
        <dbReference type="ChEBI" id="CHEBI:61557"/>
        <dbReference type="ChEBI" id="CHEBI:140395"/>
        <dbReference type="EC" id="2.7.7.48"/>
    </reaction>
</comment>
<dbReference type="GO" id="GO:0003968">
    <property type="term" value="F:RNA-directed RNA polymerase activity"/>
    <property type="evidence" value="ECO:0007669"/>
    <property type="project" value="UniProtKB-KW"/>
</dbReference>
<keyword evidence="2 7" id="KW-0696">RNA-directed RNA polymerase</keyword>
<proteinExistence type="inferred from homology"/>
<evidence type="ECO:0000313" key="8">
    <source>
        <dbReference type="EMBL" id="BAC81754.1"/>
    </source>
</evidence>
<evidence type="ECO:0000256" key="2">
    <source>
        <dbReference type="ARBA" id="ARBA00022484"/>
    </source>
</evidence>
<dbReference type="GO" id="GO:0000166">
    <property type="term" value="F:nucleotide binding"/>
    <property type="evidence" value="ECO:0007669"/>
    <property type="project" value="UniProtKB-KW"/>
</dbReference>
<dbReference type="Proteomes" id="UP000217429">
    <property type="component" value="Segment L"/>
</dbReference>
<keyword evidence="4 7" id="KW-0548">Nucleotidyltransferase</keyword>
<keyword evidence="5 7" id="KW-0547">Nucleotide-binding</keyword>
<evidence type="ECO:0000256" key="1">
    <source>
        <dbReference type="ARBA" id="ARBA00010455"/>
    </source>
</evidence>
<reference evidence="8 9" key="1">
    <citation type="journal article" date="2003" name="Virus Genes">
        <title>Cloning and characterization of a totivirus double-stranded RNA from the plant pathogenic fungus, Helicobasidium mompa Tanaka.</title>
        <authorList>
            <person name="Nomura K."/>
            <person name="Osaki H."/>
            <person name="Iwanami T."/>
            <person name="Matsumoto N."/>
            <person name="Ohtsu Y."/>
        </authorList>
    </citation>
    <scope>NUCLEOTIDE SEQUENCE [LARGE SCALE GENOMIC DNA]</scope>
</reference>
<keyword evidence="3 7" id="KW-0808">Transferase</keyword>
<evidence type="ECO:0000256" key="6">
    <source>
        <dbReference type="ARBA" id="ARBA00048744"/>
    </source>
</evidence>
<dbReference type="GO" id="GO:0003723">
    <property type="term" value="F:RNA binding"/>
    <property type="evidence" value="ECO:0007669"/>
    <property type="project" value="InterPro"/>
</dbReference>
<keyword evidence="7" id="KW-0693">Viral RNA replication</keyword>
<dbReference type="KEGG" id="vg:1733511"/>
<evidence type="ECO:0000256" key="4">
    <source>
        <dbReference type="ARBA" id="ARBA00022695"/>
    </source>
</evidence>
<dbReference type="GeneID" id="1733511"/>
<dbReference type="InterPro" id="IPR001795">
    <property type="entry name" value="RNA-dir_pol_luteovirus"/>
</dbReference>
<dbReference type="OrthoDB" id="9167at10239"/>
<dbReference type="RefSeq" id="NP_898833.1">
    <property type="nucleotide sequence ID" value="NC_005074.1"/>
</dbReference>
<dbReference type="EC" id="2.7.7.48" evidence="7"/>
<sequence length="845" mass="93145">MKALRAAQDKAGELGPLGSALLERVLAKPEVFERVSRGNIEEQNMEVANLQENGMGVDAAAFLSSLSFPIQVKLNQADIITLARLATDTRAYCPLINRTLDTAVARKAGVRSAWTEREGHRLLNNVIGDVNVRKSTVPSEATPAATIKANLSLGRTLLCAPKVLGHSIIARIVWNMAGKCSSDVITAAILYTAALLPSHRNRSWRIAVAACLDPKAAKGLSTAMKSLGANSVQEGAVLVEAQSLQGRMTGACDLAEEASYRCDARKVAEQVISADPEALRDSIRWVLNKELANGVDEYQSLDDFWSRRWLWCVNGSHTNASDAKVGIRRKVDLPGIDRVYRRMVAEALEEEPISCWDGTTFVSATQKLEHGKTRAIFACDTQNYFRVSHLLGPVQNRWRNERILLDPGEGGSLKMAHRMMDMRAAGGLNVMLDYDDFNSHHATETQKILFEELIKHVNYDPVLGKTLVDSFDKMYCYIKGVRVGQVLGTMMSGHRGTMFINSVLNAVYIRLATGAAFFDPLSSLHAGDDVYAVLPSLSDAKFLLDSCHNFGCRMNSTKQSVGVVCGEFLRMAVTPVGAIGYVCRSIASFISGNWSTDAPLTPREYLTNCISQCHTLFNRSNSMHLIQLISDCIHKRLNLKRKLCLEMMTGLAAPDGVPLFNTMYGRVYPIVPENWRRRGARFDCACEVHHATSQYSSQHLPPVKVEALTETGTSAASAMQLASYKRAIDSMLSYEPRKVKFGKPRTMNALGLNLAKELFTHLLNTGCLEAMPVLRLIQDQIKRPLLRELVLLAGGDGGAADLEVEAWGPQTRKCSFFGWIPYSDAAALQKKADHIKIMNHTPVRM</sequence>
<evidence type="ECO:0000256" key="7">
    <source>
        <dbReference type="RuleBase" id="RU364050"/>
    </source>
</evidence>
<dbReference type="EMBL" id="AB085814">
    <property type="protein sequence ID" value="BAC81754.1"/>
    <property type="molecule type" value="Genomic_RNA"/>
</dbReference>